<feature type="transmembrane region" description="Helical" evidence="8">
    <location>
        <begin position="164"/>
        <end position="185"/>
    </location>
</feature>
<evidence type="ECO:0000256" key="7">
    <source>
        <dbReference type="ARBA" id="ARBA00023136"/>
    </source>
</evidence>
<dbReference type="InterPro" id="IPR038665">
    <property type="entry name" value="Voltage-dep_anion_channel_sf"/>
</dbReference>
<accession>A0A9W8HGP9</accession>
<reference evidence="9" key="1">
    <citation type="submission" date="2022-07" db="EMBL/GenBank/DDBJ databases">
        <title>Phylogenomic reconstructions and comparative analyses of Kickxellomycotina fungi.</title>
        <authorList>
            <person name="Reynolds N.K."/>
            <person name="Stajich J.E."/>
            <person name="Barry K."/>
            <person name="Grigoriev I.V."/>
            <person name="Crous P."/>
            <person name="Smith M.E."/>
        </authorList>
    </citation>
    <scope>NUCLEOTIDE SEQUENCE</scope>
    <source>
        <strain evidence="9">NBRC 105414</strain>
    </source>
</reference>
<evidence type="ECO:0000256" key="6">
    <source>
        <dbReference type="ARBA" id="ARBA00022989"/>
    </source>
</evidence>
<keyword evidence="5 8" id="KW-0812">Transmembrane</keyword>
<keyword evidence="3" id="KW-0813">Transport</keyword>
<dbReference type="GO" id="GO:0005886">
    <property type="term" value="C:plasma membrane"/>
    <property type="evidence" value="ECO:0007669"/>
    <property type="project" value="UniProtKB-SubCell"/>
</dbReference>
<feature type="transmembrane region" description="Helical" evidence="8">
    <location>
        <begin position="62"/>
        <end position="85"/>
    </location>
</feature>
<feature type="transmembrane region" description="Helical" evidence="8">
    <location>
        <begin position="32"/>
        <end position="50"/>
    </location>
</feature>
<name>A0A9W8HGP9_9FUNG</name>
<dbReference type="PANTHER" id="PTHR31686:SF1">
    <property type="entry name" value="SULFITE EFFLUX PUMP SSU1"/>
    <property type="match status" value="1"/>
</dbReference>
<dbReference type="InterPro" id="IPR051629">
    <property type="entry name" value="Sulfite_efflux_TDT"/>
</dbReference>
<feature type="transmembrane region" description="Helical" evidence="8">
    <location>
        <begin position="338"/>
        <end position="357"/>
    </location>
</feature>
<dbReference type="AlphaFoldDB" id="A0A9W8HGP9"/>
<dbReference type="InterPro" id="IPR004695">
    <property type="entry name" value="SLAC1/Mae1/Ssu1/TehA"/>
</dbReference>
<keyword evidence="4" id="KW-1003">Cell membrane</keyword>
<dbReference type="OrthoDB" id="1099at2759"/>
<evidence type="ECO:0000313" key="10">
    <source>
        <dbReference type="Proteomes" id="UP001140217"/>
    </source>
</evidence>
<evidence type="ECO:0000256" key="5">
    <source>
        <dbReference type="ARBA" id="ARBA00022692"/>
    </source>
</evidence>
<organism evidence="9 10">
    <name type="scientific">Coemansia javaensis</name>
    <dbReference type="NCBI Taxonomy" id="2761396"/>
    <lineage>
        <taxon>Eukaryota</taxon>
        <taxon>Fungi</taxon>
        <taxon>Fungi incertae sedis</taxon>
        <taxon>Zoopagomycota</taxon>
        <taxon>Kickxellomycotina</taxon>
        <taxon>Kickxellomycetes</taxon>
        <taxon>Kickxellales</taxon>
        <taxon>Kickxellaceae</taxon>
        <taxon>Coemansia</taxon>
    </lineage>
</organism>
<gene>
    <name evidence="9" type="primary">SSU1_1</name>
    <name evidence="9" type="ORF">H4R18_000489</name>
</gene>
<dbReference type="Pfam" id="PF03595">
    <property type="entry name" value="SLAC1"/>
    <property type="match status" value="1"/>
</dbReference>
<keyword evidence="6 8" id="KW-1133">Transmembrane helix</keyword>
<keyword evidence="10" id="KW-1185">Reference proteome</keyword>
<sequence length="386" mass="40044">MAASDVLAKARDMFGRTLNALCRAVLLFRPPWFTVNMGSGILATCIWRIPYEVGALRVLGCVVFYANVALLALFLVLLAVQMVAFPAAVERCRRRMLHYGAVPMALAAVANGVAAFPASDVRPAAVYVGWGLWWAAAALAAGASALLVCLVMSREVDSLESVTGAWLLLVAPLGVCASVAGSFAAQLPPSQAAATLVVGYCLLGAGAPLICCIVVLYMHRVAVHKLPPHDAILTAFIPVGPVAQIGGAALSLGVAAQDTAALSSAGALGATMYHLGVVAALLAWGSAAFWALHAVLSVAYQRRTAPIPFNIGWWALVFPLGVFASLTADLGEALDMRAFGVGFCVLAGLLLLLWLLMMARTVAGIWTGSILGGPAQPPKDPDDCGV</sequence>
<proteinExistence type="inferred from homology"/>
<comment type="subcellular location">
    <subcellularLocation>
        <location evidence="1">Cell membrane</location>
        <topology evidence="1">Multi-pass membrane protein</topology>
    </subcellularLocation>
</comment>
<evidence type="ECO:0000256" key="4">
    <source>
        <dbReference type="ARBA" id="ARBA00022475"/>
    </source>
</evidence>
<feature type="transmembrane region" description="Helical" evidence="8">
    <location>
        <begin position="197"/>
        <end position="219"/>
    </location>
</feature>
<feature type="transmembrane region" description="Helical" evidence="8">
    <location>
        <begin position="231"/>
        <end position="252"/>
    </location>
</feature>
<feature type="transmembrane region" description="Helical" evidence="8">
    <location>
        <begin position="272"/>
        <end position="295"/>
    </location>
</feature>
<dbReference type="Gene3D" id="1.50.10.150">
    <property type="entry name" value="Voltage-dependent anion channel"/>
    <property type="match status" value="1"/>
</dbReference>
<feature type="transmembrane region" description="Helical" evidence="8">
    <location>
        <begin position="307"/>
        <end position="326"/>
    </location>
</feature>
<evidence type="ECO:0000256" key="8">
    <source>
        <dbReference type="SAM" id="Phobius"/>
    </source>
</evidence>
<evidence type="ECO:0000256" key="3">
    <source>
        <dbReference type="ARBA" id="ARBA00022448"/>
    </source>
</evidence>
<feature type="transmembrane region" description="Helical" evidence="8">
    <location>
        <begin position="97"/>
        <end position="118"/>
    </location>
</feature>
<dbReference type="PANTHER" id="PTHR31686">
    <property type="match status" value="1"/>
</dbReference>
<feature type="transmembrane region" description="Helical" evidence="8">
    <location>
        <begin position="130"/>
        <end position="152"/>
    </location>
</feature>
<evidence type="ECO:0000256" key="1">
    <source>
        <dbReference type="ARBA" id="ARBA00004651"/>
    </source>
</evidence>
<comment type="similarity">
    <text evidence="2">Belongs to the tellurite-resistance/dicarboxylate transporter (TDT) family.</text>
</comment>
<evidence type="ECO:0000313" key="9">
    <source>
        <dbReference type="EMBL" id="KAJ2785544.1"/>
    </source>
</evidence>
<evidence type="ECO:0000256" key="2">
    <source>
        <dbReference type="ARBA" id="ARBA00008566"/>
    </source>
</evidence>
<comment type="caution">
    <text evidence="9">The sequence shown here is derived from an EMBL/GenBank/DDBJ whole genome shotgun (WGS) entry which is preliminary data.</text>
</comment>
<protein>
    <submittedName>
        <fullName evidence="9">Plasma membrane sulfite pump involved in sulfite metabolism</fullName>
    </submittedName>
</protein>
<keyword evidence="7 8" id="KW-0472">Membrane</keyword>
<dbReference type="GO" id="GO:0000319">
    <property type="term" value="F:sulfite transmembrane transporter activity"/>
    <property type="evidence" value="ECO:0007669"/>
    <property type="project" value="TreeGrafter"/>
</dbReference>
<dbReference type="EMBL" id="JANBUL010000010">
    <property type="protein sequence ID" value="KAJ2785544.1"/>
    <property type="molecule type" value="Genomic_DNA"/>
</dbReference>
<dbReference type="Proteomes" id="UP001140217">
    <property type="component" value="Unassembled WGS sequence"/>
</dbReference>